<reference evidence="6" key="2">
    <citation type="journal article" date="2021" name="PeerJ">
        <title>Extensive microbial diversity within the chicken gut microbiome revealed by metagenomics and culture.</title>
        <authorList>
            <person name="Gilroy R."/>
            <person name="Ravi A."/>
            <person name="Getino M."/>
            <person name="Pursley I."/>
            <person name="Horton D.L."/>
            <person name="Alikhan N.F."/>
            <person name="Baker D."/>
            <person name="Gharbi K."/>
            <person name="Hall N."/>
            <person name="Watson M."/>
            <person name="Adriaenssens E.M."/>
            <person name="Foster-Nyarko E."/>
            <person name="Jarju S."/>
            <person name="Secka A."/>
            <person name="Antonio M."/>
            <person name="Oren A."/>
            <person name="Chaudhuri R.R."/>
            <person name="La Ragione R."/>
            <person name="Hildebrand F."/>
            <person name="Pallen M.J."/>
        </authorList>
    </citation>
    <scope>NUCLEOTIDE SEQUENCE</scope>
    <source>
        <strain evidence="6">ChiHjej10B9-9673</strain>
    </source>
</reference>
<comment type="caution">
    <text evidence="6">The sequence shown here is derived from an EMBL/GenBank/DDBJ whole genome shotgun (WGS) entry which is preliminary data.</text>
</comment>
<comment type="function">
    <text evidence="4">Catalyzes the reversible isomerization-deamination of glucosamine 6-phosphate (GlcN6P) to form fructose 6-phosphate (Fru6P) and ammonium ion.</text>
</comment>
<dbReference type="SUPFAM" id="SSF100950">
    <property type="entry name" value="NagB/RpiA/CoA transferase-like"/>
    <property type="match status" value="1"/>
</dbReference>
<evidence type="ECO:0000313" key="6">
    <source>
        <dbReference type="EMBL" id="HIS66039.1"/>
    </source>
</evidence>
<dbReference type="EC" id="3.5.99.6" evidence="4"/>
<evidence type="ECO:0000259" key="5">
    <source>
        <dbReference type="Pfam" id="PF01182"/>
    </source>
</evidence>
<comment type="catalytic activity">
    <reaction evidence="1 4">
        <text>alpha-D-glucosamine 6-phosphate + H2O = beta-D-fructose 6-phosphate + NH4(+)</text>
        <dbReference type="Rhea" id="RHEA:12172"/>
        <dbReference type="ChEBI" id="CHEBI:15377"/>
        <dbReference type="ChEBI" id="CHEBI:28938"/>
        <dbReference type="ChEBI" id="CHEBI:57634"/>
        <dbReference type="ChEBI" id="CHEBI:75989"/>
        <dbReference type="EC" id="3.5.99.6"/>
    </reaction>
</comment>
<feature type="active site" description="For ring-opening step" evidence="4">
    <location>
        <position position="141"/>
    </location>
</feature>
<dbReference type="PANTHER" id="PTHR42892:SF1">
    <property type="entry name" value="GLUCOSAMINE-6-PHOSPHATE ISOMERASE"/>
    <property type="match status" value="1"/>
</dbReference>
<dbReference type="EMBL" id="DVJK01000018">
    <property type="protein sequence ID" value="HIS66039.1"/>
    <property type="molecule type" value="Genomic_DNA"/>
</dbReference>
<dbReference type="Gene3D" id="3.40.50.1360">
    <property type="match status" value="1"/>
</dbReference>
<dbReference type="HAMAP" id="MF_01241">
    <property type="entry name" value="GlcN6P_deamin"/>
    <property type="match status" value="1"/>
</dbReference>
<name>A0A9D1JV92_9FIRM</name>
<dbReference type="GO" id="GO:0004342">
    <property type="term" value="F:glucosamine-6-phosphate deaminase activity"/>
    <property type="evidence" value="ECO:0007669"/>
    <property type="project" value="UniProtKB-UniRule"/>
</dbReference>
<dbReference type="AlphaFoldDB" id="A0A9D1JV92"/>
<evidence type="ECO:0000256" key="2">
    <source>
        <dbReference type="ARBA" id="ARBA00022801"/>
    </source>
</evidence>
<keyword evidence="3 4" id="KW-0119">Carbohydrate metabolism</keyword>
<comment type="similarity">
    <text evidence="4">Belongs to the glucosamine/galactosamine-6-phosphate isomerase family. NagB subfamily.</text>
</comment>
<evidence type="ECO:0000313" key="7">
    <source>
        <dbReference type="Proteomes" id="UP000824001"/>
    </source>
</evidence>
<dbReference type="GO" id="GO:0019262">
    <property type="term" value="P:N-acetylneuraminate catabolic process"/>
    <property type="evidence" value="ECO:0007669"/>
    <property type="project" value="UniProtKB-UniRule"/>
</dbReference>
<dbReference type="InterPro" id="IPR018321">
    <property type="entry name" value="Glucosamine6P_isomerase_CS"/>
</dbReference>
<dbReference type="NCBIfam" id="TIGR00502">
    <property type="entry name" value="nagB"/>
    <property type="match status" value="1"/>
</dbReference>
<keyword evidence="2 4" id="KW-0378">Hydrolase</keyword>
<dbReference type="Pfam" id="PF01182">
    <property type="entry name" value="Glucosamine_iso"/>
    <property type="match status" value="1"/>
</dbReference>
<dbReference type="GO" id="GO:0006046">
    <property type="term" value="P:N-acetylglucosamine catabolic process"/>
    <property type="evidence" value="ECO:0007669"/>
    <property type="project" value="UniProtKB-UniRule"/>
</dbReference>
<dbReference type="GO" id="GO:0005975">
    <property type="term" value="P:carbohydrate metabolic process"/>
    <property type="evidence" value="ECO:0007669"/>
    <property type="project" value="InterPro"/>
</dbReference>
<evidence type="ECO:0000256" key="3">
    <source>
        <dbReference type="ARBA" id="ARBA00023277"/>
    </source>
</evidence>
<dbReference type="CDD" id="cd01399">
    <property type="entry name" value="GlcN6P_deaminase"/>
    <property type="match status" value="1"/>
</dbReference>
<dbReference type="PANTHER" id="PTHR42892">
    <property type="entry name" value="GLUCOSAMINE-6-PHOSPHATE DEAMINASE-LIKE PROTEIN BT_0258-RELATED"/>
    <property type="match status" value="1"/>
</dbReference>
<gene>
    <name evidence="4 6" type="primary">nagB</name>
    <name evidence="6" type="ORF">IAC18_00615</name>
</gene>
<comment type="caution">
    <text evidence="4">Lacks conserved residue(s) required for the propagation of feature annotation.</text>
</comment>
<feature type="active site" description="Proton acceptor; for ring-opening step" evidence="4">
    <location>
        <position position="136"/>
    </location>
</feature>
<proteinExistence type="inferred from homology"/>
<feature type="domain" description="Glucosamine/galactosamine-6-phosphate isomerase" evidence="5">
    <location>
        <begin position="9"/>
        <end position="223"/>
    </location>
</feature>
<feature type="active site" description="Proton acceptor; for enolization step" evidence="4">
    <location>
        <position position="66"/>
    </location>
</feature>
<evidence type="ECO:0000256" key="1">
    <source>
        <dbReference type="ARBA" id="ARBA00000644"/>
    </source>
</evidence>
<feature type="active site" description="For ring-opening step" evidence="4">
    <location>
        <position position="134"/>
    </location>
</feature>
<dbReference type="FunFam" id="3.40.50.1360:FF:000003">
    <property type="entry name" value="Glucosamine-6-phosphate deaminase"/>
    <property type="match status" value="1"/>
</dbReference>
<dbReference type="InterPro" id="IPR037171">
    <property type="entry name" value="NagB/RpiA_transferase-like"/>
</dbReference>
<dbReference type="PROSITE" id="PS01161">
    <property type="entry name" value="GLC_GALNAC_ISOMERASE"/>
    <property type="match status" value="1"/>
</dbReference>
<protein>
    <recommendedName>
        <fullName evidence="4">Glucosamine-6-phosphate deaminase</fullName>
        <ecNumber evidence="4">3.5.99.6</ecNumber>
    </recommendedName>
    <alternativeName>
        <fullName evidence="4">GlcN6P deaminase</fullName>
        <shortName evidence="4">GNPDA</shortName>
    </alternativeName>
    <alternativeName>
        <fullName evidence="4">Glucosamine-6-phosphate isomerase</fullName>
    </alternativeName>
</protein>
<evidence type="ECO:0000256" key="4">
    <source>
        <dbReference type="HAMAP-Rule" id="MF_01241"/>
    </source>
</evidence>
<organism evidence="6 7">
    <name type="scientific">Candidatus Scatomorpha merdipullorum</name>
    <dbReference type="NCBI Taxonomy" id="2840927"/>
    <lineage>
        <taxon>Bacteria</taxon>
        <taxon>Bacillati</taxon>
        <taxon>Bacillota</taxon>
        <taxon>Clostridia</taxon>
        <taxon>Eubacteriales</taxon>
        <taxon>Candidatus Scatomorpha</taxon>
    </lineage>
</organism>
<accession>A0A9D1JV92</accession>
<sequence>MKVIVGTKEEVVRKAAQRYVELLNRKPEAVLGLATGSTPLDLYAELARLCAEGKLSFAKAKSFNLDEYIGLEGTHDQSYRYFMDHNLFEHIDIRPENTHVPSGFVKDDAEAELYDAEIAAAGGVDLQLLGIGNNGHIGFNEPLTPFTSLTHIVKLTESTREANKRFFNSIDEVPTHAVTMGIHTVMLAKSIILMAFGTGKAEIIKATVEGRPTISVPASLLQLHEDVEVYLDHDAASLLS</sequence>
<dbReference type="InterPro" id="IPR052960">
    <property type="entry name" value="GlcN6P_deaminase-like"/>
</dbReference>
<comment type="pathway">
    <text evidence="4">Amino-sugar metabolism; N-acetylneuraminate degradation; D-fructose 6-phosphate from N-acetylneuraminate: step 5/5.</text>
</comment>
<dbReference type="Proteomes" id="UP000824001">
    <property type="component" value="Unassembled WGS sequence"/>
</dbReference>
<reference evidence="6" key="1">
    <citation type="submission" date="2020-10" db="EMBL/GenBank/DDBJ databases">
        <authorList>
            <person name="Gilroy R."/>
        </authorList>
    </citation>
    <scope>NUCLEOTIDE SEQUENCE</scope>
    <source>
        <strain evidence="6">ChiHjej10B9-9673</strain>
    </source>
</reference>
<dbReference type="InterPro" id="IPR004547">
    <property type="entry name" value="Glucosamine6P_isomerase"/>
</dbReference>
<dbReference type="InterPro" id="IPR006148">
    <property type="entry name" value="Glc/Gal-6P_isomerase"/>
</dbReference>